<evidence type="ECO:0000313" key="2">
    <source>
        <dbReference type="EMBL" id="MBB4237275.1"/>
    </source>
</evidence>
<feature type="domain" description="Methyltransferase" evidence="1">
    <location>
        <begin position="54"/>
        <end position="147"/>
    </location>
</feature>
<organism evidence="2 3">
    <name type="scientific">Rhizobium esperanzae</name>
    <dbReference type="NCBI Taxonomy" id="1967781"/>
    <lineage>
        <taxon>Bacteria</taxon>
        <taxon>Pseudomonadati</taxon>
        <taxon>Pseudomonadota</taxon>
        <taxon>Alphaproteobacteria</taxon>
        <taxon>Hyphomicrobiales</taxon>
        <taxon>Rhizobiaceae</taxon>
        <taxon>Rhizobium/Agrobacterium group</taxon>
        <taxon>Rhizobium</taxon>
    </lineage>
</organism>
<protein>
    <submittedName>
        <fullName evidence="2">SAM-dependent methyltransferase</fullName>
    </submittedName>
</protein>
<dbReference type="SUPFAM" id="SSF53335">
    <property type="entry name" value="S-adenosyl-L-methionine-dependent methyltransferases"/>
    <property type="match status" value="1"/>
</dbReference>
<dbReference type="AlphaFoldDB" id="A0A7W6R5P9"/>
<dbReference type="Proteomes" id="UP000540909">
    <property type="component" value="Unassembled WGS sequence"/>
</dbReference>
<comment type="caution">
    <text evidence="2">The sequence shown here is derived from an EMBL/GenBank/DDBJ whole genome shotgun (WGS) entry which is preliminary data.</text>
</comment>
<dbReference type="PANTHER" id="PTHR43667">
    <property type="entry name" value="CYCLOPROPANE-FATTY-ACYL-PHOSPHOLIPID SYNTHASE"/>
    <property type="match status" value="1"/>
</dbReference>
<dbReference type="PANTHER" id="PTHR43667:SF2">
    <property type="entry name" value="FATTY ACID C-METHYL TRANSFERASE"/>
    <property type="match status" value="1"/>
</dbReference>
<dbReference type="Pfam" id="PF13649">
    <property type="entry name" value="Methyltransf_25"/>
    <property type="match status" value="1"/>
</dbReference>
<reference evidence="2 3" key="1">
    <citation type="submission" date="2020-08" db="EMBL/GenBank/DDBJ databases">
        <title>Genomic Encyclopedia of Type Strains, Phase IV (KMG-V): Genome sequencing to study the core and pangenomes of soil and plant-associated prokaryotes.</title>
        <authorList>
            <person name="Whitman W."/>
        </authorList>
    </citation>
    <scope>NUCLEOTIDE SEQUENCE [LARGE SCALE GENOMIC DNA]</scope>
    <source>
        <strain evidence="2 3">SEMIA 4089</strain>
    </source>
</reference>
<keyword evidence="2" id="KW-0489">Methyltransferase</keyword>
<dbReference type="CDD" id="cd02440">
    <property type="entry name" value="AdoMet_MTases"/>
    <property type="match status" value="1"/>
</dbReference>
<name>A0A7W6R5P9_9HYPH</name>
<dbReference type="InterPro" id="IPR041698">
    <property type="entry name" value="Methyltransf_25"/>
</dbReference>
<evidence type="ECO:0000259" key="1">
    <source>
        <dbReference type="Pfam" id="PF13649"/>
    </source>
</evidence>
<keyword evidence="2" id="KW-0808">Transferase</keyword>
<dbReference type="GO" id="GO:0008168">
    <property type="term" value="F:methyltransferase activity"/>
    <property type="evidence" value="ECO:0007669"/>
    <property type="project" value="UniProtKB-KW"/>
</dbReference>
<dbReference type="InterPro" id="IPR050723">
    <property type="entry name" value="CFA/CMAS"/>
</dbReference>
<gene>
    <name evidence="2" type="ORF">GGD57_003875</name>
</gene>
<accession>A0A7W6R5P9</accession>
<proteinExistence type="predicted"/>
<dbReference type="EMBL" id="JACIFY010000014">
    <property type="protein sequence ID" value="MBB4237275.1"/>
    <property type="molecule type" value="Genomic_DNA"/>
</dbReference>
<dbReference type="InterPro" id="IPR029063">
    <property type="entry name" value="SAM-dependent_MTases_sf"/>
</dbReference>
<dbReference type="Gene3D" id="3.40.50.150">
    <property type="entry name" value="Vaccinia Virus protein VP39"/>
    <property type="match status" value="1"/>
</dbReference>
<dbReference type="GO" id="GO:0032259">
    <property type="term" value="P:methylation"/>
    <property type="evidence" value="ECO:0007669"/>
    <property type="project" value="UniProtKB-KW"/>
</dbReference>
<sequence>MARETPPRIRLKIDPRTKQSECMALDRADFYDAELARHNRHLYIAAGVAPGDRVLDIGCGAGQTTREAARAAPQGEAVGVDTSAEMLEVARRRSAAEGLRNVVFEQADAQFHAFPAAGVDLCISRFGVMFFADPAAAFANIGRAMRPSARLVWMVWQSREHNEWSGAIRQALAPGTAVSADGPNPFSLGDPPIAKGLLSTAGFTSIDFADVREPVFYGPDVDAASDALAGLYLVKDALARTDEPPGKPLQRLRDLLEAHMTPEGVFFDSRAWIITARRAGIVASQ</sequence>
<evidence type="ECO:0000313" key="3">
    <source>
        <dbReference type="Proteomes" id="UP000540909"/>
    </source>
</evidence>